<organism evidence="2 3">
    <name type="scientific">Rotaria socialis</name>
    <dbReference type="NCBI Taxonomy" id="392032"/>
    <lineage>
        <taxon>Eukaryota</taxon>
        <taxon>Metazoa</taxon>
        <taxon>Spiralia</taxon>
        <taxon>Gnathifera</taxon>
        <taxon>Rotifera</taxon>
        <taxon>Eurotatoria</taxon>
        <taxon>Bdelloidea</taxon>
        <taxon>Philodinida</taxon>
        <taxon>Philodinidae</taxon>
        <taxon>Rotaria</taxon>
    </lineage>
</organism>
<comment type="caution">
    <text evidence="2">The sequence shown here is derived from an EMBL/GenBank/DDBJ whole genome shotgun (WGS) entry which is preliminary data.</text>
</comment>
<reference evidence="2" key="1">
    <citation type="submission" date="2021-02" db="EMBL/GenBank/DDBJ databases">
        <authorList>
            <person name="Nowell W R."/>
        </authorList>
    </citation>
    <scope>NUCLEOTIDE SEQUENCE</scope>
</reference>
<evidence type="ECO:0000313" key="1">
    <source>
        <dbReference type="EMBL" id="CAF5083281.1"/>
    </source>
</evidence>
<dbReference type="EMBL" id="CAJOBR010065721">
    <property type="protein sequence ID" value="CAF5083281.1"/>
    <property type="molecule type" value="Genomic_DNA"/>
</dbReference>
<gene>
    <name evidence="1" type="ORF">QYT958_LOCUS44013</name>
    <name evidence="2" type="ORF">QYT958_LOCUS44442</name>
</gene>
<accession>A0A822EBI9</accession>
<name>A0A822EBI9_9BILA</name>
<sequence length="54" mass="6095">CRQMPGKFQVQRETIGADNKRICPIIPNNQVEIFTTVRASIVPYGLLIHLAETN</sequence>
<feature type="non-terminal residue" evidence="2">
    <location>
        <position position="1"/>
    </location>
</feature>
<protein>
    <submittedName>
        <fullName evidence="2">Uncharacterized protein</fullName>
    </submittedName>
</protein>
<evidence type="ECO:0000313" key="2">
    <source>
        <dbReference type="EMBL" id="CAF5093157.1"/>
    </source>
</evidence>
<dbReference type="EMBL" id="CAJOBR010068738">
    <property type="protein sequence ID" value="CAF5093157.1"/>
    <property type="molecule type" value="Genomic_DNA"/>
</dbReference>
<dbReference type="AlphaFoldDB" id="A0A822EBI9"/>
<dbReference type="Proteomes" id="UP000663848">
    <property type="component" value="Unassembled WGS sequence"/>
</dbReference>
<proteinExistence type="predicted"/>
<evidence type="ECO:0000313" key="3">
    <source>
        <dbReference type="Proteomes" id="UP000663848"/>
    </source>
</evidence>